<dbReference type="AlphaFoldDB" id="A0A9Q1C6M9"/>
<reference evidence="1" key="1">
    <citation type="submission" date="2021-10" db="EMBL/GenBank/DDBJ databases">
        <title>Tropical sea cucumber genome reveals ecological adaptation and Cuvierian tubules defense mechanism.</title>
        <authorList>
            <person name="Chen T."/>
        </authorList>
    </citation>
    <scope>NUCLEOTIDE SEQUENCE</scope>
    <source>
        <strain evidence="1">Nanhai2018</strain>
        <tissue evidence="1">Muscle</tissue>
    </source>
</reference>
<proteinExistence type="predicted"/>
<comment type="caution">
    <text evidence="1">The sequence shown here is derived from an EMBL/GenBank/DDBJ whole genome shotgun (WGS) entry which is preliminary data.</text>
</comment>
<dbReference type="OrthoDB" id="418169at2759"/>
<sequence length="296" mass="32533">MFLVYPNNNLSLVDANLQLPQCLPHAAYNISRQGEALLAYDITDDGLAGDVNLQLPHSLPDSPYNTRYQGEAIFTYGNTTDKGLVGDLSNDLKGQVATSYRHFDADIPVVIGNGSNGILSLRLLTDSRKKVMFPYYTTINDVTQVDSIEETDDGTVTIRLGDDVMVFRVQRDVKCDFNEKEKIGKVFDQVVGKVIATTSYPSRFDWGCQVLGSGVSFCKVLHKVGCELAAVEGDVCTLTSTTSSKRCLATFTIVEMTGIFQEFLPVLAEMVPSESFEAESIKRNHTTGIIYPCLTP</sequence>
<dbReference type="Proteomes" id="UP001152320">
    <property type="component" value="Chromosome 6"/>
</dbReference>
<evidence type="ECO:0000313" key="2">
    <source>
        <dbReference type="Proteomes" id="UP001152320"/>
    </source>
</evidence>
<accession>A0A9Q1C6M9</accession>
<gene>
    <name evidence="1" type="ORF">HOLleu_13767</name>
</gene>
<organism evidence="1 2">
    <name type="scientific">Holothuria leucospilota</name>
    <name type="common">Black long sea cucumber</name>
    <name type="synonym">Mertensiothuria leucospilota</name>
    <dbReference type="NCBI Taxonomy" id="206669"/>
    <lineage>
        <taxon>Eukaryota</taxon>
        <taxon>Metazoa</taxon>
        <taxon>Echinodermata</taxon>
        <taxon>Eleutherozoa</taxon>
        <taxon>Echinozoa</taxon>
        <taxon>Holothuroidea</taxon>
        <taxon>Aspidochirotacea</taxon>
        <taxon>Aspidochirotida</taxon>
        <taxon>Holothuriidae</taxon>
        <taxon>Holothuria</taxon>
    </lineage>
</organism>
<evidence type="ECO:0000313" key="1">
    <source>
        <dbReference type="EMBL" id="KAJ8039686.1"/>
    </source>
</evidence>
<protein>
    <submittedName>
        <fullName evidence="1">Uncharacterized protein</fullName>
    </submittedName>
</protein>
<dbReference type="EMBL" id="JAIZAY010000006">
    <property type="protein sequence ID" value="KAJ8039686.1"/>
    <property type="molecule type" value="Genomic_DNA"/>
</dbReference>
<keyword evidence="2" id="KW-1185">Reference proteome</keyword>
<name>A0A9Q1C6M9_HOLLE</name>